<reference evidence="1" key="1">
    <citation type="journal article" date="2022" name="Int. J. Mol. Sci.">
        <title>Draft Genome of Tanacetum Coccineum: Genomic Comparison of Closely Related Tanacetum-Family Plants.</title>
        <authorList>
            <person name="Yamashiro T."/>
            <person name="Shiraishi A."/>
            <person name="Nakayama K."/>
            <person name="Satake H."/>
        </authorList>
    </citation>
    <scope>NUCLEOTIDE SEQUENCE</scope>
</reference>
<organism evidence="1 2">
    <name type="scientific">Tanacetum coccineum</name>
    <dbReference type="NCBI Taxonomy" id="301880"/>
    <lineage>
        <taxon>Eukaryota</taxon>
        <taxon>Viridiplantae</taxon>
        <taxon>Streptophyta</taxon>
        <taxon>Embryophyta</taxon>
        <taxon>Tracheophyta</taxon>
        <taxon>Spermatophyta</taxon>
        <taxon>Magnoliopsida</taxon>
        <taxon>eudicotyledons</taxon>
        <taxon>Gunneridae</taxon>
        <taxon>Pentapetalae</taxon>
        <taxon>asterids</taxon>
        <taxon>campanulids</taxon>
        <taxon>Asterales</taxon>
        <taxon>Asteraceae</taxon>
        <taxon>Asteroideae</taxon>
        <taxon>Anthemideae</taxon>
        <taxon>Anthemidinae</taxon>
        <taxon>Tanacetum</taxon>
    </lineage>
</organism>
<comment type="caution">
    <text evidence="1">The sequence shown here is derived from an EMBL/GenBank/DDBJ whole genome shotgun (WGS) entry which is preliminary data.</text>
</comment>
<name>A0ABQ5DK70_9ASTR</name>
<dbReference type="EMBL" id="BQNB010015402">
    <property type="protein sequence ID" value="GJT39626.1"/>
    <property type="molecule type" value="Genomic_DNA"/>
</dbReference>
<reference evidence="1" key="2">
    <citation type="submission" date="2022-01" db="EMBL/GenBank/DDBJ databases">
        <authorList>
            <person name="Yamashiro T."/>
            <person name="Shiraishi A."/>
            <person name="Satake H."/>
            <person name="Nakayama K."/>
        </authorList>
    </citation>
    <scope>NUCLEOTIDE SEQUENCE</scope>
</reference>
<accession>A0ABQ5DK70</accession>
<sequence length="234" mass="26497">MGVEGGGAARITKMIADIEIGTSMDRYTTKLFTPYKEPEREFRSSRRHFKTLSLDELRSPDFNLLFVPKIITSGGREAEGNGKKSIEQYMSKFTWSIGWRVILCSKFCESILTPPGRVAMKIKILDSKGAIPSKTAADAKVAIQEMAEYSQKWHNGTSRTISLHYTKYCPLKEEGKTLEEAYYTQFGGSYQGGGYRAAASGFYQRNNANPSYQERRQSMEETLSKFMSESTKRH</sequence>
<protein>
    <submittedName>
        <fullName evidence="1">Uncharacterized protein</fullName>
    </submittedName>
</protein>
<dbReference type="Proteomes" id="UP001151760">
    <property type="component" value="Unassembled WGS sequence"/>
</dbReference>
<gene>
    <name evidence="1" type="ORF">Tco_0939491</name>
</gene>
<keyword evidence="2" id="KW-1185">Reference proteome</keyword>
<evidence type="ECO:0000313" key="1">
    <source>
        <dbReference type="EMBL" id="GJT39626.1"/>
    </source>
</evidence>
<evidence type="ECO:0000313" key="2">
    <source>
        <dbReference type="Proteomes" id="UP001151760"/>
    </source>
</evidence>
<proteinExistence type="predicted"/>